<dbReference type="SUPFAM" id="SSF55073">
    <property type="entry name" value="Nucleotide cyclase"/>
    <property type="match status" value="1"/>
</dbReference>
<comment type="caution">
    <text evidence="3">The sequence shown here is derived from an EMBL/GenBank/DDBJ whole genome shotgun (WGS) entry which is preliminary data.</text>
</comment>
<evidence type="ECO:0000313" key="4">
    <source>
        <dbReference type="Proteomes" id="UP000598146"/>
    </source>
</evidence>
<dbReference type="InterPro" id="IPR029787">
    <property type="entry name" value="Nucleotide_cyclase"/>
</dbReference>
<feature type="transmembrane region" description="Helical" evidence="1">
    <location>
        <begin position="31"/>
        <end position="50"/>
    </location>
</feature>
<keyword evidence="1" id="KW-0812">Transmembrane</keyword>
<feature type="transmembrane region" description="Helical" evidence="1">
    <location>
        <begin position="7"/>
        <end position="25"/>
    </location>
</feature>
<reference evidence="3" key="1">
    <citation type="submission" date="2020-11" db="EMBL/GenBank/DDBJ databases">
        <title>Isolation and identification of active actinomycetes.</title>
        <authorList>
            <person name="Sun X."/>
        </authorList>
    </citation>
    <scope>NUCLEOTIDE SEQUENCE</scope>
    <source>
        <strain evidence="3">NEAU-A11</strain>
    </source>
</reference>
<dbReference type="PANTHER" id="PTHR46663">
    <property type="entry name" value="DIGUANYLATE CYCLASE DGCT-RELATED"/>
    <property type="match status" value="1"/>
</dbReference>
<organism evidence="3 4">
    <name type="scientific">Actinoplanes aureus</name>
    <dbReference type="NCBI Taxonomy" id="2792083"/>
    <lineage>
        <taxon>Bacteria</taxon>
        <taxon>Bacillati</taxon>
        <taxon>Actinomycetota</taxon>
        <taxon>Actinomycetes</taxon>
        <taxon>Micromonosporales</taxon>
        <taxon>Micromonosporaceae</taxon>
        <taxon>Actinoplanes</taxon>
    </lineage>
</organism>
<dbReference type="Proteomes" id="UP000598146">
    <property type="component" value="Unassembled WGS sequence"/>
</dbReference>
<feature type="transmembrane region" description="Helical" evidence="1">
    <location>
        <begin position="191"/>
        <end position="210"/>
    </location>
</feature>
<dbReference type="EMBL" id="JADQTO010000012">
    <property type="protein sequence ID" value="MBG0564707.1"/>
    <property type="molecule type" value="Genomic_DNA"/>
</dbReference>
<dbReference type="PANTHER" id="PTHR46663:SF2">
    <property type="entry name" value="GGDEF DOMAIN-CONTAINING PROTEIN"/>
    <property type="match status" value="1"/>
</dbReference>
<dbReference type="PROSITE" id="PS50887">
    <property type="entry name" value="GGDEF"/>
    <property type="match status" value="1"/>
</dbReference>
<keyword evidence="1" id="KW-1133">Transmembrane helix</keyword>
<feature type="transmembrane region" description="Helical" evidence="1">
    <location>
        <begin position="216"/>
        <end position="236"/>
    </location>
</feature>
<feature type="domain" description="GGDEF" evidence="2">
    <location>
        <begin position="348"/>
        <end position="481"/>
    </location>
</feature>
<evidence type="ECO:0000313" key="3">
    <source>
        <dbReference type="EMBL" id="MBG0564707.1"/>
    </source>
</evidence>
<dbReference type="InterPro" id="IPR043128">
    <property type="entry name" value="Rev_trsase/Diguanyl_cyclase"/>
</dbReference>
<name>A0A931CB40_9ACTN</name>
<accession>A0A931CB40</accession>
<dbReference type="CDD" id="cd01949">
    <property type="entry name" value="GGDEF"/>
    <property type="match status" value="1"/>
</dbReference>
<proteinExistence type="predicted"/>
<dbReference type="InterPro" id="IPR000160">
    <property type="entry name" value="GGDEF_dom"/>
</dbReference>
<dbReference type="RefSeq" id="WP_196416490.1">
    <property type="nucleotide sequence ID" value="NZ_JADQTO010000012.1"/>
</dbReference>
<dbReference type="Gene3D" id="3.30.70.270">
    <property type="match status" value="1"/>
</dbReference>
<feature type="transmembrane region" description="Helical" evidence="1">
    <location>
        <begin position="127"/>
        <end position="151"/>
    </location>
</feature>
<evidence type="ECO:0000259" key="2">
    <source>
        <dbReference type="PROSITE" id="PS50887"/>
    </source>
</evidence>
<keyword evidence="4" id="KW-1185">Reference proteome</keyword>
<feature type="transmembrane region" description="Helical" evidence="1">
    <location>
        <begin position="62"/>
        <end position="80"/>
    </location>
</feature>
<dbReference type="AlphaFoldDB" id="A0A931CB40"/>
<keyword evidence="1" id="KW-0472">Membrane</keyword>
<dbReference type="InterPro" id="IPR052163">
    <property type="entry name" value="DGC-Regulatory_Protein"/>
</dbReference>
<feature type="transmembrane region" description="Helical" evidence="1">
    <location>
        <begin position="96"/>
        <end position="115"/>
    </location>
</feature>
<feature type="transmembrane region" description="Helical" evidence="1">
    <location>
        <begin position="157"/>
        <end position="179"/>
    </location>
</feature>
<sequence length="486" mass="50817">MRGFRVRLAAVIVAGVLLQLLLPLLGARTGVVLDNLVLALIALVTTVGHVRQTRQTRGRRRIAWGLAAAAAGLWVLSSLVDTADVFLVSETLVDEWLAVGAALCAPAALMLLGSAERLGRENSLRRLIDVATVTGALFFLAWEFVLAPAYASLPAEAGPLITLVLLPELIGAAYALVLLSRSLSHSGDQALSLLALSLMTFAATMLLAVHNDGAGLPWYATGVGAGYLVAGLLAALASHAPLPPQTFSEENHAEGRWALLPYVPVGLAFAASAWSYTSNGNVAPALFWLLLATAALVLVRQFLSLRTNQLLTRKLEYQATHDVLTGLVNRAAFQQRAAAVLGTACPQALTGVMLIDLDGFKAINDTLGHAAGDALLAGVAGHLRSSVRDGDTVARLGGDEFVILLPGLERASQAEEIGERIMRRLAEPIPIDGGAVVARASIGASVMTGPAPDPAPLVKQADLALYQAKDAGKGVVRCHWAGQLVG</sequence>
<dbReference type="SMART" id="SM00267">
    <property type="entry name" value="GGDEF"/>
    <property type="match status" value="1"/>
</dbReference>
<dbReference type="Pfam" id="PF00990">
    <property type="entry name" value="GGDEF"/>
    <property type="match status" value="1"/>
</dbReference>
<evidence type="ECO:0000256" key="1">
    <source>
        <dbReference type="SAM" id="Phobius"/>
    </source>
</evidence>
<feature type="transmembrane region" description="Helical" evidence="1">
    <location>
        <begin position="282"/>
        <end position="303"/>
    </location>
</feature>
<feature type="transmembrane region" description="Helical" evidence="1">
    <location>
        <begin position="257"/>
        <end position="276"/>
    </location>
</feature>
<protein>
    <submittedName>
        <fullName evidence="3">GGDEF domain-containing protein</fullName>
    </submittedName>
</protein>
<gene>
    <name evidence="3" type="ORF">I4J89_24980</name>
</gene>
<dbReference type="NCBIfam" id="TIGR00254">
    <property type="entry name" value="GGDEF"/>
    <property type="match status" value="1"/>
</dbReference>